<evidence type="ECO:0000256" key="1">
    <source>
        <dbReference type="SAM" id="MobiDB-lite"/>
    </source>
</evidence>
<dbReference type="STRING" id="610380.E2BIU4"/>
<protein>
    <submittedName>
        <fullName evidence="2">Uncharacterized protein</fullName>
    </submittedName>
</protein>
<feature type="compositionally biased region" description="Basic and acidic residues" evidence="1">
    <location>
        <begin position="277"/>
        <end position="287"/>
    </location>
</feature>
<dbReference type="OMA" id="VPPDCMS"/>
<feature type="compositionally biased region" description="Basic and acidic residues" evidence="1">
    <location>
        <begin position="670"/>
        <end position="681"/>
    </location>
</feature>
<feature type="compositionally biased region" description="Polar residues" evidence="1">
    <location>
        <begin position="467"/>
        <end position="476"/>
    </location>
</feature>
<dbReference type="OrthoDB" id="8965057at2759"/>
<feature type="region of interest" description="Disordered" evidence="1">
    <location>
        <begin position="658"/>
        <end position="699"/>
    </location>
</feature>
<feature type="compositionally biased region" description="Low complexity" evidence="1">
    <location>
        <begin position="934"/>
        <end position="948"/>
    </location>
</feature>
<proteinExistence type="predicted"/>
<evidence type="ECO:0000313" key="2">
    <source>
        <dbReference type="EMBL" id="EFN84376.1"/>
    </source>
</evidence>
<feature type="region of interest" description="Disordered" evidence="1">
    <location>
        <begin position="868"/>
        <end position="895"/>
    </location>
</feature>
<feature type="compositionally biased region" description="Low complexity" evidence="1">
    <location>
        <begin position="434"/>
        <end position="457"/>
    </location>
</feature>
<feature type="region of interest" description="Disordered" evidence="1">
    <location>
        <begin position="757"/>
        <end position="822"/>
    </location>
</feature>
<feature type="compositionally biased region" description="Polar residues" evidence="1">
    <location>
        <begin position="767"/>
        <end position="779"/>
    </location>
</feature>
<feature type="compositionally biased region" description="Low complexity" evidence="1">
    <location>
        <begin position="365"/>
        <end position="376"/>
    </location>
</feature>
<reference evidence="2 3" key="1">
    <citation type="journal article" date="2010" name="Science">
        <title>Genomic comparison of the ants Camponotus floridanus and Harpegnathos saltator.</title>
        <authorList>
            <person name="Bonasio R."/>
            <person name="Zhang G."/>
            <person name="Ye C."/>
            <person name="Mutti N.S."/>
            <person name="Fang X."/>
            <person name="Qin N."/>
            <person name="Donahue G."/>
            <person name="Yang P."/>
            <person name="Li Q."/>
            <person name="Li C."/>
            <person name="Zhang P."/>
            <person name="Huang Z."/>
            <person name="Berger S.L."/>
            <person name="Reinberg D."/>
            <person name="Wang J."/>
            <person name="Liebig J."/>
        </authorList>
    </citation>
    <scope>NUCLEOTIDE SEQUENCE [LARGE SCALE GENOMIC DNA]</scope>
    <source>
        <strain evidence="2 3">R22 G/1</strain>
    </source>
</reference>
<feature type="region of interest" description="Disordered" evidence="1">
    <location>
        <begin position="907"/>
        <end position="1044"/>
    </location>
</feature>
<feature type="region of interest" description="Disordered" evidence="1">
    <location>
        <begin position="1111"/>
        <end position="1180"/>
    </location>
</feature>
<feature type="compositionally biased region" description="Basic and acidic residues" evidence="1">
    <location>
        <begin position="391"/>
        <end position="412"/>
    </location>
</feature>
<feature type="region of interest" description="Disordered" evidence="1">
    <location>
        <begin position="1226"/>
        <end position="1263"/>
    </location>
</feature>
<name>E2BIU4_HARSA</name>
<feature type="compositionally biased region" description="Low complexity" evidence="1">
    <location>
        <begin position="414"/>
        <end position="425"/>
    </location>
</feature>
<feature type="compositionally biased region" description="Basic residues" evidence="1">
    <location>
        <begin position="217"/>
        <end position="231"/>
    </location>
</feature>
<feature type="compositionally biased region" description="Low complexity" evidence="1">
    <location>
        <begin position="610"/>
        <end position="621"/>
    </location>
</feature>
<evidence type="ECO:0000313" key="3">
    <source>
        <dbReference type="Proteomes" id="UP000008237"/>
    </source>
</evidence>
<feature type="region of interest" description="Disordered" evidence="1">
    <location>
        <begin position="595"/>
        <end position="627"/>
    </location>
</feature>
<feature type="compositionally biased region" description="Polar residues" evidence="1">
    <location>
        <begin position="595"/>
        <end position="609"/>
    </location>
</feature>
<sequence>MIFLPVTAESDICTFATRTEHFHVTNKPSTGLFTPGTRPKALKELYELAAIVAVRSLDSLRRDGSSMDMFLCTPVLGQLRRRGGIGIGIDRVQQNKSQSAVTEGRTHDVTLSLKWHGKLKFDPPAAIEDLRRWTSAEALGDVTVPPDCMSRILGDTTGDDAVDHKLPSPEEQVQAIALKFPAEIVAVDVSGRGFERMSMRRRSLLSGPAEIQETTVKRRSRPRRPRGKRRNTIAGTDQKEIRQAIGGETTGDEPEETMPSATPRAHRSASTDILGSTKKDSPTEKKSHFNTLKAWGMSRLKLISPKSSQQQQQQPQQQQESMVAAPSAERSEQTQGQTRSPEEINIYETVTTRRRRDKSHERKPSSSSSSGKSTASIPVSVPSTDKQPSVKLRESAAQRRERRKGSNRDDAPHSSSGNWSASSESGRASIGSETTTTTHQPRSTTTASIGTSSTSLSHMRRLKGRDTSASSSVTSEGTLTPDIIQDITVVPFSDDGETSSVYSCDTEGYYTSFHMDSGLKTLREEEPVPQSPLTKSNDVGSDPTSPVVENEYELFGRGSTSTTTSSAGTVCTALMAPPPPERKSSLTVVAMVHGQNQNGGESPDSGHNTSSSPVESASSPACTGRSCSEFEYSESSDLEGCERIERIRSKTAITSSRIPSMCVITPPGSDDEHVRETEQSEKKKKNEPRRSDLQSGGSVLMSATVGTSKMEVINGQDKNLYATVQVLPATSGNDRPITTSQSSMKISPLSGVLGKLRGVLPGRKQPTKNGAVQELSNADSGDYVTIADVRNNNDKRPGPPSSSSSSSSSGMTPVRPTATYANSDIFKKDAEYVSLSELPKKPDSSLERKRQGARVTLDSEGKVVYSSDSLKRRKGAHTTFNPGPFVREGVSPSPSPLLHRATPNIRAVPKSGDAVDGGLSRSTPPTSPQLGKLIIRAARSPDRAASPDYVRTPATVVGPTSPTSPHRQVRGAYVNVQGDEGKTTTTSTSAGTSADEQRDCTGRTGRLEAAPRTSAVAPRSKDESKTGTLRSRVHDEDQPPQLNGDACAATNIRAIIPSSAVSREVSLNNPANLRMDGSGLCPKILRVTGNTPKLGRKLLISDLDTPSFCRRSLDPAADDNRSAVEESATSVSNDRDSGDKSASIDRAELSAACTDNETSRRSDYPAYSCDKTDRKVKRSESYRMANSPIMFIKKFSSNAEKSKICRTPSEELQEELLKERINYPETVSSPEPQLDDNVSFDMKPPVPIQAGPVSPRPRASDLEPARVLKYSSNDTEIW</sequence>
<gene>
    <name evidence="2" type="ORF">EAI_13556</name>
</gene>
<accession>E2BIU4</accession>
<dbReference type="AlphaFoldDB" id="E2BIU4"/>
<feature type="compositionally biased region" description="Low complexity" evidence="1">
    <location>
        <begin position="983"/>
        <end position="994"/>
    </location>
</feature>
<keyword evidence="3" id="KW-1185">Reference proteome</keyword>
<feature type="region of interest" description="Disordered" evidence="1">
    <location>
        <begin position="524"/>
        <end position="582"/>
    </location>
</feature>
<dbReference type="Proteomes" id="UP000008237">
    <property type="component" value="Unassembled WGS sequence"/>
</dbReference>
<dbReference type="FunCoup" id="E2BIU4">
    <property type="interactions" value="13"/>
</dbReference>
<organism evidence="3">
    <name type="scientific">Harpegnathos saltator</name>
    <name type="common">Jerdon's jumping ant</name>
    <dbReference type="NCBI Taxonomy" id="610380"/>
    <lineage>
        <taxon>Eukaryota</taxon>
        <taxon>Metazoa</taxon>
        <taxon>Ecdysozoa</taxon>
        <taxon>Arthropoda</taxon>
        <taxon>Hexapoda</taxon>
        <taxon>Insecta</taxon>
        <taxon>Pterygota</taxon>
        <taxon>Neoptera</taxon>
        <taxon>Endopterygota</taxon>
        <taxon>Hymenoptera</taxon>
        <taxon>Apocrita</taxon>
        <taxon>Aculeata</taxon>
        <taxon>Formicoidea</taxon>
        <taxon>Formicidae</taxon>
        <taxon>Ponerinae</taxon>
        <taxon>Ponerini</taxon>
        <taxon>Harpegnathos</taxon>
    </lineage>
</organism>
<feature type="compositionally biased region" description="Low complexity" evidence="1">
    <location>
        <begin position="309"/>
        <end position="319"/>
    </location>
</feature>
<feature type="region of interest" description="Disordered" evidence="1">
    <location>
        <begin position="205"/>
        <end position="476"/>
    </location>
</feature>
<feature type="compositionally biased region" description="Polar residues" evidence="1">
    <location>
        <begin position="531"/>
        <end position="544"/>
    </location>
</feature>
<dbReference type="EMBL" id="GL448535">
    <property type="protein sequence ID" value="EFN84376.1"/>
    <property type="molecule type" value="Genomic_DNA"/>
</dbReference>
<feature type="compositionally biased region" description="Basic and acidic residues" evidence="1">
    <location>
        <begin position="1170"/>
        <end position="1180"/>
    </location>
</feature>
<feature type="compositionally biased region" description="Basic and acidic residues" evidence="1">
    <location>
        <begin position="1133"/>
        <end position="1148"/>
    </location>
</feature>
<dbReference type="InParanoid" id="E2BIU4"/>